<dbReference type="InterPro" id="IPR002372">
    <property type="entry name" value="PQQ_rpt_dom"/>
</dbReference>
<evidence type="ECO:0000313" key="4">
    <source>
        <dbReference type="Proteomes" id="UP000239388"/>
    </source>
</evidence>
<protein>
    <submittedName>
        <fullName evidence="3">Serine/threonine protein kinase</fullName>
    </submittedName>
</protein>
<feature type="region of interest" description="Disordered" evidence="1">
    <location>
        <begin position="33"/>
        <end position="192"/>
    </location>
</feature>
<dbReference type="Gene3D" id="2.130.10.10">
    <property type="entry name" value="YVTN repeat-like/Quinoprotein amine dehydrogenase"/>
    <property type="match status" value="1"/>
</dbReference>
<feature type="compositionally biased region" description="Low complexity" evidence="1">
    <location>
        <begin position="43"/>
        <end position="54"/>
    </location>
</feature>
<dbReference type="InterPro" id="IPR015943">
    <property type="entry name" value="WD40/YVTN_repeat-like_dom_sf"/>
</dbReference>
<gene>
    <name evidence="3" type="ORF">C5Y98_27325</name>
</gene>
<dbReference type="SUPFAM" id="SSF50998">
    <property type="entry name" value="Quinoprotein alcohol dehydrogenase-like"/>
    <property type="match status" value="1"/>
</dbReference>
<dbReference type="InterPro" id="IPR011047">
    <property type="entry name" value="Quinoprotein_ADH-like_sf"/>
</dbReference>
<feature type="domain" description="Pyrrolo-quinoline quinone repeat" evidence="2">
    <location>
        <begin position="478"/>
        <end position="579"/>
    </location>
</feature>
<dbReference type="Pfam" id="PF13360">
    <property type="entry name" value="PQQ_2"/>
    <property type="match status" value="2"/>
</dbReference>
<dbReference type="PANTHER" id="PTHR34512">
    <property type="entry name" value="CELL SURFACE PROTEIN"/>
    <property type="match status" value="1"/>
</dbReference>
<keyword evidence="3" id="KW-0808">Transferase</keyword>
<keyword evidence="3" id="KW-0418">Kinase</keyword>
<proteinExistence type="predicted"/>
<dbReference type="Proteomes" id="UP000239388">
    <property type="component" value="Unassembled WGS sequence"/>
</dbReference>
<sequence>MFRPIALMHSPTAASATLVLLLSLVVTSLGCTPPPTGRPSAGNTTLNTTTPAATDKAPEPLEDPANLPADKTEKAVESAEVTPALPSEELTPVLTPDDLQGKSEEMEIKTDPPATSEELTPPQVTPTPEDAMKKEEAVKEEMAEEKPAPETTTAAPAKEEPAKEEPAAEIASAKTTTTAASAELASKGDPQDWLYWRGPEFNGVSRATGLPDSWDPAGGEGSNVLWSRDDLGTRSTPVVMGDKLFMLAAAEQGTPREGERVVCVDTKTGDIIWENRFNVYLSDVPVERVGWSAVTVDPETNTVFALGVAGHFQCIDADTGKTVWLRKMHEEFGMLTTYGGRTNFPIVYEDLVIISGIVIGWGDMAKPAHRFLGMDKKTGEVVWFTETTPLPYDTTYSAPSIKIVNGIPQYVIGAGDGKIWSIQPRTGQHNWSFSFAARGLYGTPIIEGDTVFMAQGEENVRPHEEDGKIVVDVDNTMGAVVAVDATQSGDISVSGQKWKVVELNGNRSAPLYVNDKLYVIDDRAKLFVLDPSTGEELFKKTALGTKMFSSPLYADGKIYTITENGRYYVLGIEEDGNVKILTKGRLPDGSGVASPICAHGKLYFATTAALYCVGIEGKETGFSGLPAEPQEVPVSEDPQPAHVQLIPAEDLIYPGDSIDYRVKLFNSRGQFLKDVDSAEFSVEGPATIDKSGQLTANKDAAHQPAYVTAKVDDLTGSARVRIVPGLPWSFDFENITIDEKTKKGEPPITWVGARYRHIVRDVDGNKVMVKITTIPKGTRSQSWMGHTDLHDYTIEADVMGHELDGQLPDIGLIAQGYEFILMGNESKARVLSWITQQRIAQEVPFTLEPGVWFHMKLKVSNQEGGTALAQGKVWKKGEAEPADWMVEVVDEVPNTSGSPGLFGNAKTGEIYLDNITVTPNS</sequence>
<feature type="compositionally biased region" description="Basic and acidic residues" evidence="1">
    <location>
        <begin position="157"/>
        <end position="166"/>
    </location>
</feature>
<keyword evidence="3" id="KW-0723">Serine/threonine-protein kinase</keyword>
<evidence type="ECO:0000256" key="1">
    <source>
        <dbReference type="SAM" id="MobiDB-lite"/>
    </source>
</evidence>
<organism evidence="3 4">
    <name type="scientific">Blastopirellula marina</name>
    <dbReference type="NCBI Taxonomy" id="124"/>
    <lineage>
        <taxon>Bacteria</taxon>
        <taxon>Pseudomonadati</taxon>
        <taxon>Planctomycetota</taxon>
        <taxon>Planctomycetia</taxon>
        <taxon>Pirellulales</taxon>
        <taxon>Pirellulaceae</taxon>
        <taxon>Blastopirellula</taxon>
    </lineage>
</organism>
<evidence type="ECO:0000313" key="3">
    <source>
        <dbReference type="EMBL" id="PQO26972.1"/>
    </source>
</evidence>
<dbReference type="PROSITE" id="PS51257">
    <property type="entry name" value="PROKAR_LIPOPROTEIN"/>
    <property type="match status" value="1"/>
</dbReference>
<feature type="domain" description="Pyrrolo-quinoline quinone repeat" evidence="2">
    <location>
        <begin position="259"/>
        <end position="459"/>
    </location>
</feature>
<dbReference type="PANTHER" id="PTHR34512:SF30">
    <property type="entry name" value="OUTER MEMBRANE PROTEIN ASSEMBLY FACTOR BAMB"/>
    <property type="match status" value="1"/>
</dbReference>
<dbReference type="AlphaFoldDB" id="A0A2S8F484"/>
<reference evidence="3 4" key="1">
    <citation type="submission" date="2018-02" db="EMBL/GenBank/DDBJ databases">
        <title>Comparative genomes isolates from brazilian mangrove.</title>
        <authorList>
            <person name="Araujo J.E."/>
            <person name="Taketani R.G."/>
            <person name="Silva M.C.P."/>
            <person name="Loureco M.V."/>
            <person name="Andreote F.D."/>
        </authorList>
    </citation>
    <scope>NUCLEOTIDE SEQUENCE [LARGE SCALE GENOMIC DNA]</scope>
    <source>
        <strain evidence="3 4">NAP PRIS-MGV</strain>
    </source>
</reference>
<dbReference type="EMBL" id="PUIB01000028">
    <property type="protein sequence ID" value="PQO26972.1"/>
    <property type="molecule type" value="Genomic_DNA"/>
</dbReference>
<comment type="caution">
    <text evidence="3">The sequence shown here is derived from an EMBL/GenBank/DDBJ whole genome shotgun (WGS) entry which is preliminary data.</text>
</comment>
<dbReference type="GO" id="GO:0004674">
    <property type="term" value="F:protein serine/threonine kinase activity"/>
    <property type="evidence" value="ECO:0007669"/>
    <property type="project" value="UniProtKB-KW"/>
</dbReference>
<accession>A0A2S8F484</accession>
<name>A0A2S8F484_9BACT</name>
<evidence type="ECO:0000259" key="2">
    <source>
        <dbReference type="Pfam" id="PF13360"/>
    </source>
</evidence>
<feature type="compositionally biased region" description="Basic and acidic residues" evidence="1">
    <location>
        <begin position="130"/>
        <end position="148"/>
    </location>
</feature>
<feature type="compositionally biased region" description="Basic and acidic residues" evidence="1">
    <location>
        <begin position="99"/>
        <end position="110"/>
    </location>
</feature>
<feature type="compositionally biased region" description="Low complexity" evidence="1">
    <location>
        <begin position="168"/>
        <end position="187"/>
    </location>
</feature>